<dbReference type="GO" id="GO:0031012">
    <property type="term" value="C:extracellular matrix"/>
    <property type="evidence" value="ECO:0007669"/>
    <property type="project" value="TreeGrafter"/>
</dbReference>
<gene>
    <name evidence="3" type="ORF">CAPTEDRAFT_198298</name>
</gene>
<accession>R7UAU7</accession>
<dbReference type="SUPFAM" id="SSF51445">
    <property type="entry name" value="(Trans)glycosidases"/>
    <property type="match status" value="1"/>
</dbReference>
<dbReference type="AlphaFoldDB" id="R7UAU7"/>
<dbReference type="Pfam" id="PF03662">
    <property type="entry name" value="Glyco_hydro_79n"/>
    <property type="match status" value="1"/>
</dbReference>
<evidence type="ECO:0000313" key="4">
    <source>
        <dbReference type="EnsemblMetazoa" id="CapteP198298"/>
    </source>
</evidence>
<dbReference type="PROSITE" id="PS51257">
    <property type="entry name" value="PROKAR_LIPOPROTEIN"/>
    <property type="match status" value="1"/>
</dbReference>
<protein>
    <recommendedName>
        <fullName evidence="6">Beta-glucuronidase C-terminal domain-containing protein</fullName>
    </recommendedName>
</protein>
<evidence type="ECO:0008006" key="6">
    <source>
        <dbReference type="Google" id="ProtNLM"/>
    </source>
</evidence>
<dbReference type="GO" id="GO:0005615">
    <property type="term" value="C:extracellular space"/>
    <property type="evidence" value="ECO:0007669"/>
    <property type="project" value="TreeGrafter"/>
</dbReference>
<keyword evidence="2" id="KW-0732">Signal</keyword>
<evidence type="ECO:0000256" key="1">
    <source>
        <dbReference type="ARBA" id="ARBA00009800"/>
    </source>
</evidence>
<evidence type="ECO:0000313" key="3">
    <source>
        <dbReference type="EMBL" id="ELU03114.1"/>
    </source>
</evidence>
<sequence length="499" mass="56110">MRRHLLCVLNLLFIVSCTGKTPLKAEIQVQVSSASFVTHPWFLSWGMDSNLIRNHWQTFDFESVKLRTLARGLSPALMRLMGTDGDHMIYVEDGAKIRFNPQKTGFPPSNFTFNSTDWDNINDFVADVGWRMLFGINAQLRHEDTNWDAQNTLEILKHSIKKGYNNNMDFELGNEPDLWQGNPSFVNITAEQLAKDFNYLRHLLDTDLATFFKDSMLLGPDVASGTSAYLAQFLSTIGNAIHAVTFHQYYGGPELKYVDNYTDPVILDSYKRTVAAVKKIVANSPQPELRIWQGETSSTYGAPGNSTIGENYVAGFMLLDKLGVSASMGIELVIRQTYFGFWFALVDADFMPRPNYWTCLLFKQLVGTRVLPTSVIMLDNLPQRMRVYSHCARTDGVQDIPPGAVVVYAMNLNAEAVFFTFDHHLSHSEIDEYLLTPGDEKGLMSAGIKLNGELLQMVNDHTLPELKPRRRPAGATVVTLPPYTYGFYVLPMANAPACL</sequence>
<keyword evidence="5" id="KW-1185">Reference proteome</keyword>
<reference evidence="4" key="3">
    <citation type="submission" date="2015-06" db="UniProtKB">
        <authorList>
            <consortium name="EnsemblMetazoa"/>
        </authorList>
    </citation>
    <scope>IDENTIFICATION</scope>
</reference>
<dbReference type="OrthoDB" id="10066041at2759"/>
<reference evidence="5" key="1">
    <citation type="submission" date="2012-12" db="EMBL/GenBank/DDBJ databases">
        <authorList>
            <person name="Hellsten U."/>
            <person name="Grimwood J."/>
            <person name="Chapman J.A."/>
            <person name="Shapiro H."/>
            <person name="Aerts A."/>
            <person name="Otillar R.P."/>
            <person name="Terry A.Y."/>
            <person name="Boore J.L."/>
            <person name="Simakov O."/>
            <person name="Marletaz F."/>
            <person name="Cho S.-J."/>
            <person name="Edsinger-Gonzales E."/>
            <person name="Havlak P."/>
            <person name="Kuo D.-H."/>
            <person name="Larsson T."/>
            <person name="Lv J."/>
            <person name="Arendt D."/>
            <person name="Savage R."/>
            <person name="Osoegawa K."/>
            <person name="de Jong P."/>
            <person name="Lindberg D.R."/>
            <person name="Seaver E.C."/>
            <person name="Weisblat D.A."/>
            <person name="Putnam N.H."/>
            <person name="Grigoriev I.V."/>
            <person name="Rokhsar D.S."/>
        </authorList>
    </citation>
    <scope>NUCLEOTIDE SEQUENCE</scope>
    <source>
        <strain evidence="5">I ESC-2004</strain>
    </source>
</reference>
<dbReference type="Gene3D" id="3.20.20.80">
    <property type="entry name" value="Glycosidases"/>
    <property type="match status" value="1"/>
</dbReference>
<dbReference type="InterPro" id="IPR005199">
    <property type="entry name" value="Glyco_hydro_79"/>
</dbReference>
<evidence type="ECO:0000256" key="2">
    <source>
        <dbReference type="SAM" id="SignalP"/>
    </source>
</evidence>
<dbReference type="InterPro" id="IPR017853">
    <property type="entry name" value="GH"/>
</dbReference>
<dbReference type="EMBL" id="AMQN01001509">
    <property type="status" value="NOT_ANNOTATED_CDS"/>
    <property type="molecule type" value="Genomic_DNA"/>
</dbReference>
<feature type="signal peptide" evidence="2">
    <location>
        <begin position="1"/>
        <end position="19"/>
    </location>
</feature>
<proteinExistence type="inferred from homology"/>
<dbReference type="EnsemblMetazoa" id="CapteT198298">
    <property type="protein sequence ID" value="CapteP198298"/>
    <property type="gene ID" value="CapteG198298"/>
</dbReference>
<comment type="similarity">
    <text evidence="1">Belongs to the glycosyl hydrolase 79 family.</text>
</comment>
<name>R7UAU7_CAPTE</name>
<dbReference type="HOGENOM" id="CLU_021823_0_1_1"/>
<dbReference type="PANTHER" id="PTHR46145">
    <property type="entry name" value="HEPARANASE"/>
    <property type="match status" value="1"/>
</dbReference>
<dbReference type="GO" id="GO:0016798">
    <property type="term" value="F:hydrolase activity, acting on glycosyl bonds"/>
    <property type="evidence" value="ECO:0007669"/>
    <property type="project" value="InterPro"/>
</dbReference>
<dbReference type="EMBL" id="KB303456">
    <property type="protein sequence ID" value="ELU03114.1"/>
    <property type="molecule type" value="Genomic_DNA"/>
</dbReference>
<evidence type="ECO:0000313" key="5">
    <source>
        <dbReference type="Proteomes" id="UP000014760"/>
    </source>
</evidence>
<dbReference type="Proteomes" id="UP000014760">
    <property type="component" value="Unassembled WGS sequence"/>
</dbReference>
<reference evidence="3 5" key="2">
    <citation type="journal article" date="2013" name="Nature">
        <title>Insights into bilaterian evolution from three spiralian genomes.</title>
        <authorList>
            <person name="Simakov O."/>
            <person name="Marletaz F."/>
            <person name="Cho S.J."/>
            <person name="Edsinger-Gonzales E."/>
            <person name="Havlak P."/>
            <person name="Hellsten U."/>
            <person name="Kuo D.H."/>
            <person name="Larsson T."/>
            <person name="Lv J."/>
            <person name="Arendt D."/>
            <person name="Savage R."/>
            <person name="Osoegawa K."/>
            <person name="de Jong P."/>
            <person name="Grimwood J."/>
            <person name="Chapman J.A."/>
            <person name="Shapiro H."/>
            <person name="Aerts A."/>
            <person name="Otillar R.P."/>
            <person name="Terry A.Y."/>
            <person name="Boore J.L."/>
            <person name="Grigoriev I.V."/>
            <person name="Lindberg D.R."/>
            <person name="Seaver E.C."/>
            <person name="Weisblat D.A."/>
            <person name="Putnam N.H."/>
            <person name="Rokhsar D.S."/>
        </authorList>
    </citation>
    <scope>NUCLEOTIDE SEQUENCE</scope>
    <source>
        <strain evidence="3 5">I ESC-2004</strain>
    </source>
</reference>
<feature type="chain" id="PRO_5008787816" description="Beta-glucuronidase C-terminal domain-containing protein" evidence="2">
    <location>
        <begin position="20"/>
        <end position="499"/>
    </location>
</feature>
<dbReference type="OMA" id="VAKEHTR"/>
<organism evidence="3">
    <name type="scientific">Capitella teleta</name>
    <name type="common">Polychaete worm</name>
    <dbReference type="NCBI Taxonomy" id="283909"/>
    <lineage>
        <taxon>Eukaryota</taxon>
        <taxon>Metazoa</taxon>
        <taxon>Spiralia</taxon>
        <taxon>Lophotrochozoa</taxon>
        <taxon>Annelida</taxon>
        <taxon>Polychaeta</taxon>
        <taxon>Sedentaria</taxon>
        <taxon>Scolecida</taxon>
        <taxon>Capitellidae</taxon>
        <taxon>Capitella</taxon>
    </lineage>
</organism>
<dbReference type="PANTHER" id="PTHR46145:SF4">
    <property type="entry name" value="HEPARANASE"/>
    <property type="match status" value="1"/>
</dbReference>
<dbReference type="GO" id="GO:0016020">
    <property type="term" value="C:membrane"/>
    <property type="evidence" value="ECO:0007669"/>
    <property type="project" value="InterPro"/>
</dbReference>